<sequence>MQNPIALMGAMDEEVKLLLDEMEDARSRMVAGITYTRGLLKGLDVVVCRSGVGKVNAAATAQILISEFRARLLIFTGVAGALHPDLEIGDIVISSESMQHDMDASPLGFEPGMIPFQAESIFPADARLVAQAEAACRDEQVRFRTGRILSGDRFVADRKEVERLREEFHGLCTEMEGAAVAQVCRMNELPHVIIRSMSDKANGEAPDSFEAFTQAASTTSVAIVAAMLTAWTESSDQEKG</sequence>
<evidence type="ECO:0000256" key="5">
    <source>
        <dbReference type="ARBA" id="ARBA00023167"/>
    </source>
</evidence>
<keyword evidence="3" id="KW-0028">Amino-acid biosynthesis</keyword>
<protein>
    <recommendedName>
        <fullName evidence="2">adenosylhomocysteine nucleosidase</fullName>
        <ecNumber evidence="2">3.2.2.9</ecNumber>
    </recommendedName>
</protein>
<dbReference type="SUPFAM" id="SSF53167">
    <property type="entry name" value="Purine and uridine phosphorylases"/>
    <property type="match status" value="1"/>
</dbReference>
<evidence type="ECO:0000256" key="3">
    <source>
        <dbReference type="ARBA" id="ARBA00022605"/>
    </source>
</evidence>
<dbReference type="PANTHER" id="PTHR46832:SF1">
    <property type="entry name" value="5'-METHYLTHIOADENOSINE_S-ADENOSYLHOMOCYSTEINE NUCLEOSIDASE"/>
    <property type="match status" value="1"/>
</dbReference>
<accession>A0ABQ1ZPC5</accession>
<comment type="pathway">
    <text evidence="1">Amino-acid biosynthesis; L-methionine biosynthesis via salvage pathway; S-methyl-5-thio-alpha-D-ribose 1-phosphate from S-methyl-5'-thioadenosine (hydrolase route): step 1/2.</text>
</comment>
<dbReference type="EC" id="3.2.2.9" evidence="2"/>
<evidence type="ECO:0000256" key="1">
    <source>
        <dbReference type="ARBA" id="ARBA00004945"/>
    </source>
</evidence>
<reference evidence="8" key="1">
    <citation type="journal article" date="2019" name="Int. J. Syst. Evol. Microbiol.">
        <title>The Global Catalogue of Microorganisms (GCM) 10K type strain sequencing project: providing services to taxonomists for standard genome sequencing and annotation.</title>
        <authorList>
            <consortium name="The Broad Institute Genomics Platform"/>
            <consortium name="The Broad Institute Genome Sequencing Center for Infectious Disease"/>
            <person name="Wu L."/>
            <person name="Ma J."/>
        </authorList>
    </citation>
    <scope>NUCLEOTIDE SEQUENCE [LARGE SCALE GENOMIC DNA]</scope>
    <source>
        <strain evidence="8">CCM 8702</strain>
    </source>
</reference>
<keyword evidence="4" id="KW-0378">Hydrolase</keyword>
<feature type="domain" description="Nucleoside phosphorylase" evidence="6">
    <location>
        <begin position="4"/>
        <end position="228"/>
    </location>
</feature>
<evidence type="ECO:0000256" key="2">
    <source>
        <dbReference type="ARBA" id="ARBA00011974"/>
    </source>
</evidence>
<dbReference type="NCBIfam" id="NF004079">
    <property type="entry name" value="PRK05584.1"/>
    <property type="match status" value="1"/>
</dbReference>
<dbReference type="EMBL" id="BMDD01000001">
    <property type="protein sequence ID" value="GGH73467.1"/>
    <property type="molecule type" value="Genomic_DNA"/>
</dbReference>
<evidence type="ECO:0000313" key="8">
    <source>
        <dbReference type="Proteomes" id="UP000605427"/>
    </source>
</evidence>
<dbReference type="Gene3D" id="3.40.50.1580">
    <property type="entry name" value="Nucleoside phosphorylase domain"/>
    <property type="match status" value="1"/>
</dbReference>
<name>A0ABQ1ZPC5_9BACL</name>
<evidence type="ECO:0000259" key="6">
    <source>
        <dbReference type="Pfam" id="PF01048"/>
    </source>
</evidence>
<dbReference type="InterPro" id="IPR035994">
    <property type="entry name" value="Nucleoside_phosphorylase_sf"/>
</dbReference>
<comment type="caution">
    <text evidence="7">The sequence shown here is derived from an EMBL/GenBank/DDBJ whole genome shotgun (WGS) entry which is preliminary data.</text>
</comment>
<proteinExistence type="predicted"/>
<dbReference type="InterPro" id="IPR010049">
    <property type="entry name" value="MTA_SAH_Nsdase"/>
</dbReference>
<keyword evidence="8" id="KW-1185">Reference proteome</keyword>
<organism evidence="7 8">
    <name type="scientific">Saccharibacillus endophyticus</name>
    <dbReference type="NCBI Taxonomy" id="2060666"/>
    <lineage>
        <taxon>Bacteria</taxon>
        <taxon>Bacillati</taxon>
        <taxon>Bacillota</taxon>
        <taxon>Bacilli</taxon>
        <taxon>Bacillales</taxon>
        <taxon>Paenibacillaceae</taxon>
        <taxon>Saccharibacillus</taxon>
    </lineage>
</organism>
<dbReference type="InterPro" id="IPR000845">
    <property type="entry name" value="Nucleoside_phosphorylase_d"/>
</dbReference>
<keyword evidence="5" id="KW-0486">Methionine biosynthesis</keyword>
<dbReference type="NCBIfam" id="TIGR01704">
    <property type="entry name" value="MTA_SAH-Nsdase"/>
    <property type="match status" value="1"/>
</dbReference>
<gene>
    <name evidence="7" type="primary">mtnN</name>
    <name evidence="7" type="ORF">GCM10007362_12590</name>
</gene>
<dbReference type="CDD" id="cd09008">
    <property type="entry name" value="MTAN"/>
    <property type="match status" value="1"/>
</dbReference>
<dbReference type="Pfam" id="PF01048">
    <property type="entry name" value="PNP_UDP_1"/>
    <property type="match status" value="1"/>
</dbReference>
<dbReference type="PANTHER" id="PTHR46832">
    <property type="entry name" value="5'-METHYLTHIOADENOSINE/S-ADENOSYLHOMOCYSTEINE NUCLEOSIDASE"/>
    <property type="match status" value="1"/>
</dbReference>
<evidence type="ECO:0000256" key="4">
    <source>
        <dbReference type="ARBA" id="ARBA00022801"/>
    </source>
</evidence>
<dbReference type="Proteomes" id="UP000605427">
    <property type="component" value="Unassembled WGS sequence"/>
</dbReference>
<evidence type="ECO:0000313" key="7">
    <source>
        <dbReference type="EMBL" id="GGH73467.1"/>
    </source>
</evidence>
<dbReference type="RefSeq" id="WP_172246978.1">
    <property type="nucleotide sequence ID" value="NZ_BMDD01000001.1"/>
</dbReference>